<reference evidence="1" key="1">
    <citation type="submission" date="2024-01" db="EMBL/GenBank/DDBJ databases">
        <title>The diversity of rhizobia nodulating Mimosa spp. in eleven states of Brazil covering several biomes is determined by host plant, location, and edaphic factors.</title>
        <authorList>
            <person name="Rouws L."/>
            <person name="Barauna A."/>
            <person name="Beukes C."/>
            <person name="De Faria S.M."/>
            <person name="Gross E."/>
            <person name="Dos Reis Junior F.B."/>
            <person name="Simon M."/>
            <person name="Maluk M."/>
            <person name="Odee D.W."/>
            <person name="Kenicer G."/>
            <person name="Young J.P.W."/>
            <person name="Reis V.M."/>
            <person name="Zilli J."/>
            <person name="James E.K."/>
        </authorList>
    </citation>
    <scope>NUCLEOTIDE SEQUENCE</scope>
    <source>
        <strain evidence="1">JPY452</strain>
    </source>
</reference>
<protein>
    <submittedName>
        <fullName evidence="1">Uncharacterized protein</fullName>
    </submittedName>
</protein>
<sequence length="82" mass="9520">MNPELLLNVLALGMAMQKLDQPMFKDDWDIVGELNGFVNEMENAWGEVKSKAYEDREPLPSFSTWSLEWATAWIVAKRMEQQ</sequence>
<dbReference type="EMBL" id="JAYMRU010000007">
    <property type="protein sequence ID" value="MEM5400832.1"/>
    <property type="molecule type" value="Genomic_DNA"/>
</dbReference>
<keyword evidence="2" id="KW-1185">Reference proteome</keyword>
<evidence type="ECO:0000313" key="1">
    <source>
        <dbReference type="EMBL" id="MEM5400832.1"/>
    </source>
</evidence>
<accession>A0ACC6RGN9</accession>
<proteinExistence type="predicted"/>
<comment type="caution">
    <text evidence="1">The sequence shown here is derived from an EMBL/GenBank/DDBJ whole genome shotgun (WGS) entry which is preliminary data.</text>
</comment>
<gene>
    <name evidence="1" type="ORF">VSR83_12135</name>
</gene>
<organism evidence="1 2">
    <name type="scientific">Paraburkholderia unamae</name>
    <dbReference type="NCBI Taxonomy" id="219649"/>
    <lineage>
        <taxon>Bacteria</taxon>
        <taxon>Pseudomonadati</taxon>
        <taxon>Pseudomonadota</taxon>
        <taxon>Betaproteobacteria</taxon>
        <taxon>Burkholderiales</taxon>
        <taxon>Burkholderiaceae</taxon>
        <taxon>Paraburkholderia</taxon>
    </lineage>
</organism>
<dbReference type="Proteomes" id="UP001392318">
    <property type="component" value="Unassembled WGS sequence"/>
</dbReference>
<name>A0ACC6RGN9_9BURK</name>
<evidence type="ECO:0000313" key="2">
    <source>
        <dbReference type="Proteomes" id="UP001392318"/>
    </source>
</evidence>